<name>A0A9W4I2F8_PENNA</name>
<sequence length="49" mass="5871">MVVVFGIQSFWRSRFSVNGDRGFLNCLAEDARSYESKNWRLIYRCNSKY</sequence>
<comment type="caution">
    <text evidence="1">The sequence shown here is derived from an EMBL/GenBank/DDBJ whole genome shotgun (WGS) entry which is preliminary data.</text>
</comment>
<dbReference type="AlphaFoldDB" id="A0A9W4I2F8"/>
<dbReference type="OrthoDB" id="5273847at2759"/>
<gene>
    <name evidence="1" type="ORF">PNAL_LOCUS7429</name>
</gene>
<dbReference type="EMBL" id="CAJVNV010000443">
    <property type="protein sequence ID" value="CAG8198716.1"/>
    <property type="molecule type" value="Genomic_DNA"/>
</dbReference>
<dbReference type="Proteomes" id="UP001153461">
    <property type="component" value="Unassembled WGS sequence"/>
</dbReference>
<organism evidence="1 2">
    <name type="scientific">Penicillium nalgiovense</name>
    <dbReference type="NCBI Taxonomy" id="60175"/>
    <lineage>
        <taxon>Eukaryota</taxon>
        <taxon>Fungi</taxon>
        <taxon>Dikarya</taxon>
        <taxon>Ascomycota</taxon>
        <taxon>Pezizomycotina</taxon>
        <taxon>Eurotiomycetes</taxon>
        <taxon>Eurotiomycetidae</taxon>
        <taxon>Eurotiales</taxon>
        <taxon>Aspergillaceae</taxon>
        <taxon>Penicillium</taxon>
    </lineage>
</organism>
<evidence type="ECO:0000313" key="1">
    <source>
        <dbReference type="EMBL" id="CAG8198716.1"/>
    </source>
</evidence>
<reference evidence="1" key="1">
    <citation type="submission" date="2021-07" db="EMBL/GenBank/DDBJ databases">
        <authorList>
            <person name="Branca A.L. A."/>
        </authorList>
    </citation>
    <scope>NUCLEOTIDE SEQUENCE</scope>
</reference>
<evidence type="ECO:0000313" key="2">
    <source>
        <dbReference type="Proteomes" id="UP001153461"/>
    </source>
</evidence>
<protein>
    <submittedName>
        <fullName evidence="1">Uncharacterized protein</fullName>
    </submittedName>
</protein>
<proteinExistence type="predicted"/>
<accession>A0A9W4I2F8</accession>